<evidence type="ECO:0000256" key="1">
    <source>
        <dbReference type="SAM" id="Phobius"/>
    </source>
</evidence>
<dbReference type="EMBL" id="MGIV01000003">
    <property type="protein sequence ID" value="OGM95568.1"/>
    <property type="molecule type" value="Genomic_DNA"/>
</dbReference>
<dbReference type="Proteomes" id="UP000179057">
    <property type="component" value="Unassembled WGS sequence"/>
</dbReference>
<keyword evidence="1" id="KW-1133">Transmembrane helix</keyword>
<keyword evidence="1" id="KW-0472">Membrane</keyword>
<dbReference type="AlphaFoldDB" id="A0A1F8E5V1"/>
<keyword evidence="1" id="KW-0812">Transmembrane</keyword>
<evidence type="ECO:0000313" key="3">
    <source>
        <dbReference type="Proteomes" id="UP000179057"/>
    </source>
</evidence>
<evidence type="ECO:0000313" key="2">
    <source>
        <dbReference type="EMBL" id="OGM95568.1"/>
    </source>
</evidence>
<protein>
    <submittedName>
        <fullName evidence="2">Uncharacterized protein</fullName>
    </submittedName>
</protein>
<organism evidence="2 3">
    <name type="scientific">Candidatus Wolfebacteria bacterium RIFOXYD1_FULL_48_65</name>
    <dbReference type="NCBI Taxonomy" id="1802561"/>
    <lineage>
        <taxon>Bacteria</taxon>
        <taxon>Candidatus Wolfeibacteriota</taxon>
    </lineage>
</organism>
<accession>A0A1F8E5V1</accession>
<name>A0A1F8E5V1_9BACT</name>
<gene>
    <name evidence="2" type="ORF">A2610_01715</name>
</gene>
<sequence>MKRTRGFSLLETLLYLGIFAIIGGSLFGILTNVVRISTQEISGDEVSSQLQFAMETVSRLVRESSAIETATTTTGTLKLRMNDPALDPTCIFVEDGVLKMSSGPDEFQKQNCASASTDLTTSKVIVDTAFFKRVEFPGGHDQVAVDLQFSNTATGPSKISRALRSGISRVSAATFDSDLLPNADNSYEVGFSGTKRWKNISLSNLLNLGVISSDPSGIDGSIYYNSTSKSFRGKANGTWGDLGSSLWLATSTNMYSNVAGNVGIGTTNPGAKLDVNGIAKATQVNSGNYCDDSGSNCKTIAAMGGSTITAVSFAGANTTGDAICVSVGKSCITTYNYNGAYNVACYYTHVGIAAYCY</sequence>
<proteinExistence type="predicted"/>
<feature type="transmembrane region" description="Helical" evidence="1">
    <location>
        <begin position="12"/>
        <end position="30"/>
    </location>
</feature>
<comment type="caution">
    <text evidence="2">The sequence shown here is derived from an EMBL/GenBank/DDBJ whole genome shotgun (WGS) entry which is preliminary data.</text>
</comment>
<reference evidence="2 3" key="1">
    <citation type="journal article" date="2016" name="Nat. Commun.">
        <title>Thousands of microbial genomes shed light on interconnected biogeochemical processes in an aquifer system.</title>
        <authorList>
            <person name="Anantharaman K."/>
            <person name="Brown C.T."/>
            <person name="Hug L.A."/>
            <person name="Sharon I."/>
            <person name="Castelle C.J."/>
            <person name="Probst A.J."/>
            <person name="Thomas B.C."/>
            <person name="Singh A."/>
            <person name="Wilkins M.J."/>
            <person name="Karaoz U."/>
            <person name="Brodie E.L."/>
            <person name="Williams K.H."/>
            <person name="Hubbard S.S."/>
            <person name="Banfield J.F."/>
        </authorList>
    </citation>
    <scope>NUCLEOTIDE SEQUENCE [LARGE SCALE GENOMIC DNA]</scope>
</reference>